<gene>
    <name evidence="1" type="ORF">BK658_24580</name>
</gene>
<reference evidence="1 2" key="1">
    <citation type="submission" date="2016-10" db="EMBL/GenBank/DDBJ databases">
        <title>Comparative genome analysis of multiple Pseudomonas spp. focuses on biocontrol and plant growth promoting traits.</title>
        <authorList>
            <person name="Tao X.-Y."/>
            <person name="Taylor C.G."/>
        </authorList>
    </citation>
    <scope>NUCLEOTIDE SEQUENCE [LARGE SCALE GENOMIC DNA]</scope>
    <source>
        <strain evidence="1 2">37D10</strain>
    </source>
</reference>
<name>A0A423GKN8_9PSED</name>
<comment type="caution">
    <text evidence="1">The sequence shown here is derived from an EMBL/GenBank/DDBJ whole genome shotgun (WGS) entry which is preliminary data.</text>
</comment>
<protein>
    <submittedName>
        <fullName evidence="1">Uncharacterized protein</fullName>
    </submittedName>
</protein>
<dbReference type="Proteomes" id="UP000284684">
    <property type="component" value="Unassembled WGS sequence"/>
</dbReference>
<sequence>MSVTDAKIIDMWGIPKWDNSKIVLGISDHLGWADKAEQGEHLLVLQEKLNAYIAFIESGEIYTEIPDALGKSPIIRIQGKYELSEQGELLVDRATEVLKEVGIGLEFVLKADEATRNM</sequence>
<dbReference type="InterPro" id="IPR046702">
    <property type="entry name" value="DUF6572"/>
</dbReference>
<dbReference type="EMBL" id="MOBI01000028">
    <property type="protein sequence ID" value="ROM91077.1"/>
    <property type="molecule type" value="Genomic_DNA"/>
</dbReference>
<dbReference type="AlphaFoldDB" id="A0A423GKN8"/>
<organism evidence="1 2">
    <name type="scientific">Pseudomonas brassicacearum</name>
    <dbReference type="NCBI Taxonomy" id="930166"/>
    <lineage>
        <taxon>Bacteria</taxon>
        <taxon>Pseudomonadati</taxon>
        <taxon>Pseudomonadota</taxon>
        <taxon>Gammaproteobacteria</taxon>
        <taxon>Pseudomonadales</taxon>
        <taxon>Pseudomonadaceae</taxon>
        <taxon>Pseudomonas</taxon>
    </lineage>
</organism>
<accession>A0A423GKN8</accession>
<evidence type="ECO:0000313" key="1">
    <source>
        <dbReference type="EMBL" id="ROM91077.1"/>
    </source>
</evidence>
<dbReference type="Pfam" id="PF20212">
    <property type="entry name" value="DUF6572"/>
    <property type="match status" value="1"/>
</dbReference>
<evidence type="ECO:0000313" key="2">
    <source>
        <dbReference type="Proteomes" id="UP000284684"/>
    </source>
</evidence>
<dbReference type="RefSeq" id="WP_123584716.1">
    <property type="nucleotide sequence ID" value="NZ_MOBI01000028.1"/>
</dbReference>
<proteinExistence type="predicted"/>